<protein>
    <submittedName>
        <fullName evidence="1">Uncharacterized protein</fullName>
    </submittedName>
</protein>
<evidence type="ECO:0000313" key="1">
    <source>
        <dbReference type="EMBL" id="KAJ8637708.1"/>
    </source>
</evidence>
<keyword evidence="2" id="KW-1185">Reference proteome</keyword>
<comment type="caution">
    <text evidence="1">The sequence shown here is derived from an EMBL/GenBank/DDBJ whole genome shotgun (WGS) entry which is preliminary data.</text>
</comment>
<reference evidence="1 2" key="1">
    <citation type="journal article" date="2022" name="Hortic Res">
        <title>A haplotype resolved chromosomal level avocado genome allows analysis of novel avocado genes.</title>
        <authorList>
            <person name="Nath O."/>
            <person name="Fletcher S.J."/>
            <person name="Hayward A."/>
            <person name="Shaw L.M."/>
            <person name="Masouleh A.K."/>
            <person name="Furtado A."/>
            <person name="Henry R.J."/>
            <person name="Mitter N."/>
        </authorList>
    </citation>
    <scope>NUCLEOTIDE SEQUENCE [LARGE SCALE GENOMIC DNA]</scope>
    <source>
        <strain evidence="2">cv. Hass</strain>
    </source>
</reference>
<dbReference type="EMBL" id="CM056811">
    <property type="protein sequence ID" value="KAJ8637708.1"/>
    <property type="molecule type" value="Genomic_DNA"/>
</dbReference>
<proteinExistence type="predicted"/>
<evidence type="ECO:0000313" key="2">
    <source>
        <dbReference type="Proteomes" id="UP001234297"/>
    </source>
</evidence>
<organism evidence="1 2">
    <name type="scientific">Persea americana</name>
    <name type="common">Avocado</name>
    <dbReference type="NCBI Taxonomy" id="3435"/>
    <lineage>
        <taxon>Eukaryota</taxon>
        <taxon>Viridiplantae</taxon>
        <taxon>Streptophyta</taxon>
        <taxon>Embryophyta</taxon>
        <taxon>Tracheophyta</taxon>
        <taxon>Spermatophyta</taxon>
        <taxon>Magnoliopsida</taxon>
        <taxon>Magnoliidae</taxon>
        <taxon>Laurales</taxon>
        <taxon>Lauraceae</taxon>
        <taxon>Persea</taxon>
    </lineage>
</organism>
<dbReference type="Proteomes" id="UP001234297">
    <property type="component" value="Chromosome 3"/>
</dbReference>
<name>A0ACC2LWW9_PERAE</name>
<sequence length="82" mass="9273">MGPVSLWRDAWTNHGVCSGLNETAYFDKALQLRKKINLLSVLECEDIYPSDDFCYSPYNDLSLKSLLLSRIFHADCNLQSAG</sequence>
<accession>A0ACC2LWW9</accession>
<gene>
    <name evidence="1" type="ORF">MRB53_011975</name>
</gene>